<comment type="caution">
    <text evidence="2">The sequence shown here is derived from an EMBL/GenBank/DDBJ whole genome shotgun (WGS) entry which is preliminary data.</text>
</comment>
<reference evidence="2" key="1">
    <citation type="submission" date="2021-01" db="EMBL/GenBank/DDBJ databases">
        <title>Whole genome shotgun sequence of Planobispora rosea NBRC 15558.</title>
        <authorList>
            <person name="Komaki H."/>
            <person name="Tamura T."/>
        </authorList>
    </citation>
    <scope>NUCLEOTIDE SEQUENCE</scope>
    <source>
        <strain evidence="2">NBRC 15558</strain>
    </source>
</reference>
<accession>A0A8J3RUW1</accession>
<gene>
    <name evidence="2" type="ORF">Pro02_02180</name>
</gene>
<name>A0A8J3RUW1_PLARO</name>
<protein>
    <submittedName>
        <fullName evidence="2">Uncharacterized protein</fullName>
    </submittedName>
</protein>
<proteinExistence type="predicted"/>
<evidence type="ECO:0000256" key="1">
    <source>
        <dbReference type="SAM" id="MobiDB-lite"/>
    </source>
</evidence>
<feature type="region of interest" description="Disordered" evidence="1">
    <location>
        <begin position="26"/>
        <end position="49"/>
    </location>
</feature>
<dbReference type="Proteomes" id="UP000655044">
    <property type="component" value="Unassembled WGS sequence"/>
</dbReference>
<keyword evidence="3" id="KW-1185">Reference proteome</keyword>
<dbReference type="AlphaFoldDB" id="A0A8J3RUW1"/>
<sequence>MREHRLDQGRAVADRGHDVVTVLLEQPDQAFTQQDGVIGQDDPERAARR</sequence>
<organism evidence="2 3">
    <name type="scientific">Planobispora rosea</name>
    <dbReference type="NCBI Taxonomy" id="35762"/>
    <lineage>
        <taxon>Bacteria</taxon>
        <taxon>Bacillati</taxon>
        <taxon>Actinomycetota</taxon>
        <taxon>Actinomycetes</taxon>
        <taxon>Streptosporangiales</taxon>
        <taxon>Streptosporangiaceae</taxon>
        <taxon>Planobispora</taxon>
    </lineage>
</organism>
<evidence type="ECO:0000313" key="2">
    <source>
        <dbReference type="EMBL" id="GIH81810.1"/>
    </source>
</evidence>
<evidence type="ECO:0000313" key="3">
    <source>
        <dbReference type="Proteomes" id="UP000655044"/>
    </source>
</evidence>
<dbReference type="EMBL" id="BOOI01000001">
    <property type="protein sequence ID" value="GIH81810.1"/>
    <property type="molecule type" value="Genomic_DNA"/>
</dbReference>